<evidence type="ECO:0000256" key="6">
    <source>
        <dbReference type="ARBA" id="ARBA00022839"/>
    </source>
</evidence>
<evidence type="ECO:0000313" key="10">
    <source>
        <dbReference type="EMBL" id="MBY5956528.1"/>
    </source>
</evidence>
<comment type="caution">
    <text evidence="10">The sequence shown here is derived from an EMBL/GenBank/DDBJ whole genome shotgun (WGS) entry which is preliminary data.</text>
</comment>
<dbReference type="NCBIfam" id="TIGR00358">
    <property type="entry name" value="3_prime_RNase"/>
    <property type="match status" value="1"/>
</dbReference>
<dbReference type="PROSITE" id="PS50126">
    <property type="entry name" value="S1"/>
    <property type="match status" value="1"/>
</dbReference>
<evidence type="ECO:0000256" key="1">
    <source>
        <dbReference type="ARBA" id="ARBA00001849"/>
    </source>
</evidence>
<dbReference type="HAMAP" id="MF_01895">
    <property type="entry name" value="RNase_R"/>
    <property type="match status" value="1"/>
</dbReference>
<dbReference type="InterPro" id="IPR004476">
    <property type="entry name" value="RNase_II/RNase_R"/>
</dbReference>
<keyword evidence="3 8" id="KW-0963">Cytoplasm</keyword>
<dbReference type="Proteomes" id="UP000753961">
    <property type="component" value="Unassembled WGS sequence"/>
</dbReference>
<dbReference type="EC" id="3.1.13.1" evidence="8"/>
<evidence type="ECO:0000256" key="3">
    <source>
        <dbReference type="ARBA" id="ARBA00022490"/>
    </source>
</evidence>
<comment type="catalytic activity">
    <reaction evidence="1 8">
        <text>Exonucleolytic cleavage in the 3'- to 5'-direction to yield nucleoside 5'-phosphates.</text>
        <dbReference type="EC" id="3.1.13.1"/>
    </reaction>
</comment>
<proteinExistence type="inferred from homology"/>
<dbReference type="SUPFAM" id="SSF50249">
    <property type="entry name" value="Nucleic acid-binding proteins"/>
    <property type="match status" value="3"/>
</dbReference>
<evidence type="ECO:0000256" key="4">
    <source>
        <dbReference type="ARBA" id="ARBA00022722"/>
    </source>
</evidence>
<dbReference type="InterPro" id="IPR040476">
    <property type="entry name" value="CSD2"/>
</dbReference>
<dbReference type="GO" id="GO:0006402">
    <property type="term" value="P:mRNA catabolic process"/>
    <property type="evidence" value="ECO:0007669"/>
    <property type="project" value="TreeGrafter"/>
</dbReference>
<evidence type="ECO:0000256" key="8">
    <source>
        <dbReference type="HAMAP-Rule" id="MF_01895"/>
    </source>
</evidence>
<evidence type="ECO:0000313" key="11">
    <source>
        <dbReference type="Proteomes" id="UP000753961"/>
    </source>
</evidence>
<sequence>MKKKKYNRKPKKLTSDDLREKLKTKFFKNPSQTYNAKQIMHSESFSNNKDSVNHALNHLSNEGFLIELNENRFKFNKNSVKNSRIFEGKVDMTKHGSAYIISDGLESDVFVPRKRLKGALDNDRVEVMVLSKSQNKYTGEVIKIVQRNTTHFVGKYQSSKSFGFVLPLNNSIQFDIYVHDDDNHGAKNGDTVIVKVDKWPTSSRKSPIGHIERILSEDDMNEVRMQSILAEQGFSEIFPAEVEKEVAGMHFDLNKKERERRRDFRDVATVTIDPFDAKDFDDAISLKHLENGQIEIGVHIADVTHYVKPNTALDKEAYKRSTSVYLVDRTAPMLPEKLSNELCSLRPNEDSMTFSAAFVLDKDFGVIKSWFGKSIIHSDYRFSYEDAQDIINGDQTNEFQDELRLLNKVAKTLRERRMKKSSLEFETDEIKIILDEDKKPIDIKIKERLDTHLLVEEFMLLANKQVGTFMANRDKPNVPFIYRIHDLPDEDRMTDFALLLKEMGFQFYMDSPQAIKSSIKRLNEAAKADEALKMIQPMAIRMMSKAVYSTDNIGHFGLGFENYSHFTSPIRRYSDVLAHRILQQNLDKITRFNKQELEAQCVHISNQERKAMEAERDSIKYKKAEFMKRHIGEEYDGIVSGIIDRGVFVQITENHCEGMVPFDRFDENYDVAESRLEAVARESKDVLKVGDKLRVKIIDVDVSRAEVDMDLVF</sequence>
<evidence type="ECO:0000256" key="2">
    <source>
        <dbReference type="ARBA" id="ARBA00004496"/>
    </source>
</evidence>
<comment type="similarity">
    <text evidence="8">Belongs to the RNR ribonuclease family. RNase R subfamily.</text>
</comment>
<dbReference type="InterPro" id="IPR012340">
    <property type="entry name" value="NA-bd_OB-fold"/>
</dbReference>
<dbReference type="PROSITE" id="PS01175">
    <property type="entry name" value="RIBONUCLEASE_II"/>
    <property type="match status" value="1"/>
</dbReference>
<dbReference type="SMART" id="SM00316">
    <property type="entry name" value="S1"/>
    <property type="match status" value="1"/>
</dbReference>
<dbReference type="EMBL" id="JAHVHU010000001">
    <property type="protein sequence ID" value="MBY5956528.1"/>
    <property type="molecule type" value="Genomic_DNA"/>
</dbReference>
<name>A0A953HL69_9BACT</name>
<reference evidence="10" key="1">
    <citation type="submission" date="2021-06" db="EMBL/GenBank/DDBJ databases">
        <title>44 bacteria genomes isolated from Dapeng, Shenzhen.</title>
        <authorList>
            <person name="Zheng W."/>
            <person name="Yu S."/>
            <person name="Huang Y."/>
        </authorList>
    </citation>
    <scope>NUCLEOTIDE SEQUENCE</scope>
    <source>
        <strain evidence="10">DP5N28-2</strain>
    </source>
</reference>
<dbReference type="SMART" id="SM00955">
    <property type="entry name" value="RNB"/>
    <property type="match status" value="1"/>
</dbReference>
<dbReference type="InterPro" id="IPR011805">
    <property type="entry name" value="RNase_R"/>
</dbReference>
<dbReference type="Pfam" id="PF00773">
    <property type="entry name" value="RNB"/>
    <property type="match status" value="1"/>
</dbReference>
<dbReference type="Pfam" id="PF08206">
    <property type="entry name" value="OB_RNB"/>
    <property type="match status" value="1"/>
</dbReference>
<dbReference type="GO" id="GO:0008859">
    <property type="term" value="F:exoribonuclease II activity"/>
    <property type="evidence" value="ECO:0007669"/>
    <property type="project" value="UniProtKB-UniRule"/>
</dbReference>
<keyword evidence="5 8" id="KW-0378">Hydrolase</keyword>
<dbReference type="PANTHER" id="PTHR23355">
    <property type="entry name" value="RIBONUCLEASE"/>
    <property type="match status" value="1"/>
</dbReference>
<keyword evidence="4 8" id="KW-0540">Nuclease</keyword>
<dbReference type="AlphaFoldDB" id="A0A953HL69"/>
<dbReference type="Pfam" id="PF00575">
    <property type="entry name" value="S1"/>
    <property type="match status" value="1"/>
</dbReference>
<evidence type="ECO:0000259" key="9">
    <source>
        <dbReference type="PROSITE" id="PS50126"/>
    </source>
</evidence>
<evidence type="ECO:0000256" key="5">
    <source>
        <dbReference type="ARBA" id="ARBA00022801"/>
    </source>
</evidence>
<dbReference type="SMART" id="SM00357">
    <property type="entry name" value="CSP"/>
    <property type="match status" value="2"/>
</dbReference>
<feature type="domain" description="S1 motif" evidence="9">
    <location>
        <begin position="632"/>
        <end position="712"/>
    </location>
</feature>
<dbReference type="InterPro" id="IPR003029">
    <property type="entry name" value="S1_domain"/>
</dbReference>
<dbReference type="InterPro" id="IPR011129">
    <property type="entry name" value="CSD"/>
</dbReference>
<dbReference type="Gene3D" id="2.40.50.140">
    <property type="entry name" value="Nucleic acid-binding proteins"/>
    <property type="match status" value="3"/>
</dbReference>
<dbReference type="RefSeq" id="WP_222578052.1">
    <property type="nucleotide sequence ID" value="NZ_JAHVHU010000001.1"/>
</dbReference>
<protein>
    <recommendedName>
        <fullName evidence="8">Ribonuclease R</fullName>
        <shortName evidence="8">RNase R</shortName>
        <ecNumber evidence="8">3.1.13.1</ecNumber>
    </recommendedName>
</protein>
<dbReference type="PANTHER" id="PTHR23355:SF9">
    <property type="entry name" value="DIS3-LIKE EXONUCLEASE 2"/>
    <property type="match status" value="1"/>
</dbReference>
<evidence type="ECO:0000256" key="7">
    <source>
        <dbReference type="ARBA" id="ARBA00022884"/>
    </source>
</evidence>
<dbReference type="NCBIfam" id="TIGR02063">
    <property type="entry name" value="RNase_R"/>
    <property type="match status" value="1"/>
</dbReference>
<comment type="subcellular location">
    <subcellularLocation>
        <location evidence="2 8">Cytoplasm</location>
    </subcellularLocation>
</comment>
<dbReference type="GO" id="GO:0003723">
    <property type="term" value="F:RNA binding"/>
    <property type="evidence" value="ECO:0007669"/>
    <property type="project" value="UniProtKB-UniRule"/>
</dbReference>
<gene>
    <name evidence="8 10" type="primary">rnr</name>
    <name evidence="10" type="ORF">KUV50_00170</name>
</gene>
<dbReference type="InterPro" id="IPR050180">
    <property type="entry name" value="RNR_Ribonuclease"/>
</dbReference>
<dbReference type="InterPro" id="IPR022966">
    <property type="entry name" value="RNase_II/R_CS"/>
</dbReference>
<accession>A0A953HL69</accession>
<dbReference type="GO" id="GO:0005829">
    <property type="term" value="C:cytosol"/>
    <property type="evidence" value="ECO:0007669"/>
    <property type="project" value="UniProtKB-ARBA"/>
</dbReference>
<comment type="function">
    <text evidence="8">3'-5' exoribonuclease that releases 5'-nucleoside monophosphates and is involved in maturation of structured RNAs.</text>
</comment>
<organism evidence="10 11">
    <name type="scientific">Membranihabitans marinus</name>
    <dbReference type="NCBI Taxonomy" id="1227546"/>
    <lineage>
        <taxon>Bacteria</taxon>
        <taxon>Pseudomonadati</taxon>
        <taxon>Bacteroidota</taxon>
        <taxon>Saprospiria</taxon>
        <taxon>Saprospirales</taxon>
        <taxon>Saprospiraceae</taxon>
        <taxon>Membranihabitans</taxon>
    </lineage>
</organism>
<dbReference type="InterPro" id="IPR001900">
    <property type="entry name" value="RNase_II/R"/>
</dbReference>
<dbReference type="Pfam" id="PF17876">
    <property type="entry name" value="CSD2"/>
    <property type="match status" value="1"/>
</dbReference>
<keyword evidence="11" id="KW-1185">Reference proteome</keyword>
<keyword evidence="6 8" id="KW-0269">Exonuclease</keyword>
<dbReference type="InterPro" id="IPR013223">
    <property type="entry name" value="RNase_B_OB_dom"/>
</dbReference>
<keyword evidence="7 8" id="KW-0694">RNA-binding</keyword>